<dbReference type="PANTHER" id="PTHR43081:SF1">
    <property type="entry name" value="ADENYLATE CYCLASE, TERMINAL-DIFFERENTIATION SPECIFIC"/>
    <property type="match status" value="1"/>
</dbReference>
<dbReference type="Pfam" id="PF00672">
    <property type="entry name" value="HAMP"/>
    <property type="match status" value="1"/>
</dbReference>
<evidence type="ECO:0000259" key="3">
    <source>
        <dbReference type="PROSITE" id="PS50885"/>
    </source>
</evidence>
<sequence length="997" mass="110974">MPERRSPPPSALAPFGVLGLALLLAGQWLFLDRLERTQAETLRASREAELRQLLPVLRGRADPVFLAEEFLYANLGHLLGGTRQGFRRFERELRRAYGNEVAFALWDGDGEGRLIRHRHFQPVELDILHKTMGHQYHRETNFWKYAEDHEIRLREMLGNASLMSAPYNFANFAEVTMHGRRGALFFALVPPRRLNQSMREALYPYRWRPPNTLPEVQARVAVFIPQHQLTSRRCLVRALRSSGLARSLPVRIGPVRGPYPWLRGSAISPDQMRQILPDQDQGVFVTDTAGLAFVHLSDIPGWVMVHLRRFPPPVRLARTPWMLGLTGAWVGGLLVLGWIGWFQPWRWTASITRKFLTLVLLATFLPSLGMLWIAWTRSRLEANLQELTLFRQAEAELEAMEQSLNQQLQAAVAAARRFLRRPDWRAPVLPSRAAIASAVLDLGIQGAGTVYLVARGHPEVLTFSGELILRPGEPRPPASFATKIGPPKGVVASASSHPTAKMTPLVTALLHKVGEHFGFVLAEPGPPRKDVNIEEVRGGVLYEFLEAMVGKDSMLRMVVQTGRLLPFRMLHEVAWAMLEVTRDADRQPHRLFLLIFRREEIQFRNFIARASERHLDRGPFPRLILMNTLAARSSPHIPEWADVFPLATVLLRQAFREQGVQRLILPKPALPAAVGGHRPRGRLLAIARPLKGTDFVAVALRRQPEDDPADPIAVAAVLAGLYPLLIAGLAILFFQRIFLRPVRALQEGVATMAGGQYDVRLPVTSDDELGQLCSSFNRMADGVREKEFLRRFLSDLALEAVEGGQTARATRATGTVIMADIRGFTALAEEHPPEAVVDMLNAYLTAMEVAIEKHAGTIEKFIGDAIFAVFLPMHGRDTPERRAAQAGLDMLKALGRFNRDRQRRGLFTISCGVGIATGELLMGLVGGADGRREFTVTGPTVNRAAAMEKVTKRTVHTKLVVCPLTASRLGEGWTIVPLPTAPGQPPDAYEIGRGASA</sequence>
<proteinExistence type="predicted"/>
<feature type="transmembrane region" description="Helical" evidence="1">
    <location>
        <begin position="321"/>
        <end position="343"/>
    </location>
</feature>
<dbReference type="CDD" id="cd06225">
    <property type="entry name" value="HAMP"/>
    <property type="match status" value="1"/>
</dbReference>
<dbReference type="PROSITE" id="PS50885">
    <property type="entry name" value="HAMP"/>
    <property type="match status" value="1"/>
</dbReference>
<dbReference type="InterPro" id="IPR003660">
    <property type="entry name" value="HAMP_dom"/>
</dbReference>
<dbReference type="GO" id="GO:0016020">
    <property type="term" value="C:membrane"/>
    <property type="evidence" value="ECO:0007669"/>
    <property type="project" value="InterPro"/>
</dbReference>
<dbReference type="InterPro" id="IPR029787">
    <property type="entry name" value="Nucleotide_cyclase"/>
</dbReference>
<feature type="transmembrane region" description="Helical" evidence="1">
    <location>
        <begin position="355"/>
        <end position="375"/>
    </location>
</feature>
<dbReference type="CDD" id="cd07302">
    <property type="entry name" value="CHD"/>
    <property type="match status" value="1"/>
</dbReference>
<dbReference type="InterPro" id="IPR001054">
    <property type="entry name" value="A/G_cyclase"/>
</dbReference>
<dbReference type="InterPro" id="IPR050697">
    <property type="entry name" value="Adenylyl/Guanylyl_Cyclase_3/4"/>
</dbReference>
<keyword evidence="1" id="KW-0812">Transmembrane</keyword>
<dbReference type="SUPFAM" id="SSF55073">
    <property type="entry name" value="Nucleotide cyclase"/>
    <property type="match status" value="1"/>
</dbReference>
<dbReference type="GO" id="GO:0004016">
    <property type="term" value="F:adenylate cyclase activity"/>
    <property type="evidence" value="ECO:0007669"/>
    <property type="project" value="UniProtKB-ARBA"/>
</dbReference>
<dbReference type="Proteomes" id="UP000252355">
    <property type="component" value="Unassembled WGS sequence"/>
</dbReference>
<keyword evidence="1" id="KW-0472">Membrane</keyword>
<dbReference type="PANTHER" id="PTHR43081">
    <property type="entry name" value="ADENYLATE CYCLASE, TERMINAL-DIFFERENTIATION SPECIFIC-RELATED"/>
    <property type="match status" value="1"/>
</dbReference>
<dbReference type="SMART" id="SM00044">
    <property type="entry name" value="CYCc"/>
    <property type="match status" value="1"/>
</dbReference>
<dbReference type="SMART" id="SM00304">
    <property type="entry name" value="HAMP"/>
    <property type="match status" value="1"/>
</dbReference>
<dbReference type="Pfam" id="PF00211">
    <property type="entry name" value="Guanylate_cyc"/>
    <property type="match status" value="1"/>
</dbReference>
<name>A0A367ZRV2_9BACT</name>
<gene>
    <name evidence="4" type="ORF">OZSIB_3616</name>
</gene>
<feature type="domain" description="HAMP" evidence="3">
    <location>
        <begin position="736"/>
        <end position="788"/>
    </location>
</feature>
<feature type="transmembrane region" description="Helical" evidence="1">
    <location>
        <begin position="906"/>
        <end position="925"/>
    </location>
</feature>
<reference evidence="4 5" key="1">
    <citation type="submission" date="2018-05" db="EMBL/GenBank/DDBJ databases">
        <title>A metagenomic window into the 2 km-deep terrestrial subsurface aquifer revealed taxonomically and functionally diverse microbial community comprising novel uncultured bacterial lineages.</title>
        <authorList>
            <person name="Kadnikov V.V."/>
            <person name="Mardanov A.V."/>
            <person name="Beletsky A.V."/>
            <person name="Banks D."/>
            <person name="Pimenov N.V."/>
            <person name="Frank Y.A."/>
            <person name="Karnachuk O.V."/>
            <person name="Ravin N.V."/>
        </authorList>
    </citation>
    <scope>NUCLEOTIDE SEQUENCE [LARGE SCALE GENOMIC DNA]</scope>
    <source>
        <strain evidence="4">BY5</strain>
    </source>
</reference>
<evidence type="ECO:0000313" key="5">
    <source>
        <dbReference type="Proteomes" id="UP000252355"/>
    </source>
</evidence>
<protein>
    <submittedName>
        <fullName evidence="4">Adenylate cyclase</fullName>
    </submittedName>
</protein>
<organism evidence="4 5">
    <name type="scientific">Candidatus Ozemobacter sibiricus</name>
    <dbReference type="NCBI Taxonomy" id="2268124"/>
    <lineage>
        <taxon>Bacteria</taxon>
        <taxon>Candidatus Ozemobacteria</taxon>
        <taxon>Candidatus Ozemobacterales</taxon>
        <taxon>Candidatus Ozemobacteraceae</taxon>
        <taxon>Candidatus Ozemobacter</taxon>
    </lineage>
</organism>
<comment type="caution">
    <text evidence="4">The sequence shown here is derived from an EMBL/GenBank/DDBJ whole genome shotgun (WGS) entry which is preliminary data.</text>
</comment>
<dbReference type="PROSITE" id="PS50125">
    <property type="entry name" value="GUANYLATE_CYCLASE_2"/>
    <property type="match status" value="1"/>
</dbReference>
<evidence type="ECO:0000313" key="4">
    <source>
        <dbReference type="EMBL" id="RCK80112.1"/>
    </source>
</evidence>
<keyword evidence="1" id="KW-1133">Transmembrane helix</keyword>
<feature type="transmembrane region" description="Helical" evidence="1">
    <location>
        <begin position="712"/>
        <end position="734"/>
    </location>
</feature>
<dbReference type="Gene3D" id="6.10.340.10">
    <property type="match status" value="1"/>
</dbReference>
<dbReference type="EMBL" id="QOQW01000008">
    <property type="protein sequence ID" value="RCK80112.1"/>
    <property type="molecule type" value="Genomic_DNA"/>
</dbReference>
<dbReference type="SUPFAM" id="SSF158472">
    <property type="entry name" value="HAMP domain-like"/>
    <property type="match status" value="1"/>
</dbReference>
<evidence type="ECO:0000256" key="1">
    <source>
        <dbReference type="SAM" id="Phobius"/>
    </source>
</evidence>
<feature type="domain" description="Guanylate cyclase" evidence="2">
    <location>
        <begin position="815"/>
        <end position="948"/>
    </location>
</feature>
<feature type="transmembrane region" description="Helical" evidence="1">
    <location>
        <begin position="12"/>
        <end position="31"/>
    </location>
</feature>
<dbReference type="AlphaFoldDB" id="A0A367ZRV2"/>
<dbReference type="GO" id="GO:0009190">
    <property type="term" value="P:cyclic nucleotide biosynthetic process"/>
    <property type="evidence" value="ECO:0007669"/>
    <property type="project" value="InterPro"/>
</dbReference>
<dbReference type="GO" id="GO:0035556">
    <property type="term" value="P:intracellular signal transduction"/>
    <property type="evidence" value="ECO:0007669"/>
    <property type="project" value="InterPro"/>
</dbReference>
<evidence type="ECO:0000259" key="2">
    <source>
        <dbReference type="PROSITE" id="PS50125"/>
    </source>
</evidence>
<dbReference type="Gene3D" id="3.30.70.1230">
    <property type="entry name" value="Nucleotide cyclase"/>
    <property type="match status" value="1"/>
</dbReference>
<accession>A0A367ZRV2</accession>